<dbReference type="Gene3D" id="1.10.10.60">
    <property type="entry name" value="Homeodomain-like"/>
    <property type="match status" value="1"/>
</dbReference>
<dbReference type="AlphaFoldDB" id="A0A329VAH5"/>
<comment type="caution">
    <text evidence="1">The sequence shown here is derived from an EMBL/GenBank/DDBJ whole genome shotgun (WGS) entry which is preliminary data.</text>
</comment>
<protein>
    <submittedName>
        <fullName evidence="1">Uncharacterized protein</fullName>
    </submittedName>
</protein>
<gene>
    <name evidence="1" type="ORF">CKY01_22220</name>
</gene>
<evidence type="ECO:0000313" key="2">
    <source>
        <dbReference type="Proteomes" id="UP000250870"/>
    </source>
</evidence>
<proteinExistence type="predicted"/>
<reference evidence="1 2" key="1">
    <citation type="journal article" date="2018" name="Int. J. Syst. Evol. Microbiol.">
        <title>Whole-genome-based revisit of Photorhabdus phylogeny: proposal for the elevation of most Photorhabdus subspecies to the species level and description of one novel species Photorhabdus bodei sp. nov., and one novel subspecies Photorhabdus laumondii subsp. clarkei subsp. nov.</title>
        <authorList>
            <person name="Machado R.A.R."/>
            <person name="Wuthrich D."/>
            <person name="Kuhnert P."/>
            <person name="Arce C.C.M."/>
            <person name="Thonen L."/>
            <person name="Ruiz C."/>
            <person name="Zhang X."/>
            <person name="Robert C.A.M."/>
            <person name="Karimi J."/>
            <person name="Kamali S."/>
            <person name="Ma J."/>
            <person name="Bruggmann R."/>
            <person name="Erb M."/>
        </authorList>
    </citation>
    <scope>NUCLEOTIDE SEQUENCE [LARGE SCALE GENOMIC DNA]</scope>
    <source>
        <strain evidence="1 2">BOJ-47</strain>
    </source>
</reference>
<dbReference type="EMBL" id="NSCI01000064">
    <property type="protein sequence ID" value="RAW82229.1"/>
    <property type="molecule type" value="Genomic_DNA"/>
</dbReference>
<sequence length="60" mass="6684">MFVKPKERTNEGRLEAKNKGVKFGRKQTVDKTKVRALCDQGVGATESEIESLDPPRPAKL</sequence>
<accession>A0A329VAH5</accession>
<evidence type="ECO:0000313" key="1">
    <source>
        <dbReference type="EMBL" id="RAW82229.1"/>
    </source>
</evidence>
<organism evidence="1 2">
    <name type="scientific">Photorhabdus laumondii subsp. clarkei</name>
    <dbReference type="NCBI Taxonomy" id="2029685"/>
    <lineage>
        <taxon>Bacteria</taxon>
        <taxon>Pseudomonadati</taxon>
        <taxon>Pseudomonadota</taxon>
        <taxon>Gammaproteobacteria</taxon>
        <taxon>Enterobacterales</taxon>
        <taxon>Morganellaceae</taxon>
        <taxon>Photorhabdus</taxon>
    </lineage>
</organism>
<name>A0A329VAH5_9GAMM</name>
<dbReference type="Proteomes" id="UP000250870">
    <property type="component" value="Unassembled WGS sequence"/>
</dbReference>